<dbReference type="GO" id="GO:0016740">
    <property type="term" value="F:transferase activity"/>
    <property type="evidence" value="ECO:0007669"/>
    <property type="project" value="UniProtKB-KW"/>
</dbReference>
<dbReference type="AlphaFoldDB" id="A0A062V7F1"/>
<dbReference type="CDD" id="cd03056">
    <property type="entry name" value="GST_N_4"/>
    <property type="match status" value="1"/>
</dbReference>
<dbReference type="PATRIC" id="fig|1280954.3.peg.2429"/>
<dbReference type="STRING" id="1280954.HPO_12003"/>
<dbReference type="InterPro" id="IPR004046">
    <property type="entry name" value="GST_C"/>
</dbReference>
<dbReference type="PROSITE" id="PS50405">
    <property type="entry name" value="GST_CTER"/>
    <property type="match status" value="1"/>
</dbReference>
<dbReference type="PANTHER" id="PTHR44051:SF2">
    <property type="entry name" value="HYPOTHETICAL GLUTATHIONE S-TRANSFERASE LIKE PROTEIN"/>
    <property type="match status" value="1"/>
</dbReference>
<dbReference type="SUPFAM" id="SSF52833">
    <property type="entry name" value="Thioredoxin-like"/>
    <property type="match status" value="1"/>
</dbReference>
<dbReference type="SFLD" id="SFLDG01151">
    <property type="entry name" value="Main.2:_Nu-like"/>
    <property type="match status" value="1"/>
</dbReference>
<dbReference type="eggNOG" id="COG0625">
    <property type="taxonomic scope" value="Bacteria"/>
</dbReference>
<dbReference type="InterPro" id="IPR036282">
    <property type="entry name" value="Glutathione-S-Trfase_C_sf"/>
</dbReference>
<evidence type="ECO:0000313" key="3">
    <source>
        <dbReference type="EMBL" id="KCZ98037.1"/>
    </source>
</evidence>
<protein>
    <submittedName>
        <fullName evidence="3">Glutathione S-transferase</fullName>
    </submittedName>
</protein>
<name>A0A062V7F1_9PROT</name>
<evidence type="ECO:0000259" key="2">
    <source>
        <dbReference type="PROSITE" id="PS50405"/>
    </source>
</evidence>
<evidence type="ECO:0000259" key="1">
    <source>
        <dbReference type="PROSITE" id="PS50404"/>
    </source>
</evidence>
<dbReference type="Gene3D" id="3.40.30.10">
    <property type="entry name" value="Glutaredoxin"/>
    <property type="match status" value="1"/>
</dbReference>
<dbReference type="PANTHER" id="PTHR44051">
    <property type="entry name" value="GLUTATHIONE S-TRANSFERASE-RELATED"/>
    <property type="match status" value="1"/>
</dbReference>
<dbReference type="InterPro" id="IPR040079">
    <property type="entry name" value="Glutathione_S-Trfase"/>
</dbReference>
<comment type="caution">
    <text evidence="3">The sequence shown here is derived from an EMBL/GenBank/DDBJ whole genome shotgun (WGS) entry which is preliminary data.</text>
</comment>
<dbReference type="PROSITE" id="PS50404">
    <property type="entry name" value="GST_NTER"/>
    <property type="match status" value="1"/>
</dbReference>
<dbReference type="OrthoDB" id="9810080at2"/>
<dbReference type="Gene3D" id="1.20.1050.10">
    <property type="match status" value="1"/>
</dbReference>
<dbReference type="Proteomes" id="UP000027100">
    <property type="component" value="Unassembled WGS sequence"/>
</dbReference>
<dbReference type="RefSeq" id="WP_035599003.1">
    <property type="nucleotide sequence ID" value="NZ_ARYM01000013.1"/>
</dbReference>
<reference evidence="3 4" key="1">
    <citation type="journal article" date="2014" name="Antonie Van Leeuwenhoek">
        <title>Hyphomonas beringensis sp. nov. and Hyphomonas chukchiensis sp. nov., isolated from surface seawater of the Bering Sea and Chukchi Sea.</title>
        <authorList>
            <person name="Li C."/>
            <person name="Lai Q."/>
            <person name="Li G."/>
            <person name="Dong C."/>
            <person name="Wang J."/>
            <person name="Liao Y."/>
            <person name="Shao Z."/>
        </authorList>
    </citation>
    <scope>NUCLEOTIDE SEQUENCE [LARGE SCALE GENOMIC DNA]</scope>
    <source>
        <strain evidence="3 4">PS728</strain>
    </source>
</reference>
<keyword evidence="4" id="KW-1185">Reference proteome</keyword>
<dbReference type="Pfam" id="PF00043">
    <property type="entry name" value="GST_C"/>
    <property type="match status" value="1"/>
</dbReference>
<feature type="domain" description="GST N-terminal" evidence="1">
    <location>
        <begin position="7"/>
        <end position="89"/>
    </location>
</feature>
<dbReference type="InterPro" id="IPR036249">
    <property type="entry name" value="Thioredoxin-like_sf"/>
</dbReference>
<proteinExistence type="predicted"/>
<accession>A0A062V7F1</accession>
<dbReference type="SFLD" id="SFLDG00358">
    <property type="entry name" value="Main_(cytGST)"/>
    <property type="match status" value="1"/>
</dbReference>
<dbReference type="Pfam" id="PF13409">
    <property type="entry name" value="GST_N_2"/>
    <property type="match status" value="1"/>
</dbReference>
<dbReference type="SFLD" id="SFLDS00019">
    <property type="entry name" value="Glutathione_Transferase_(cytos"/>
    <property type="match status" value="1"/>
</dbReference>
<dbReference type="SUPFAM" id="SSF47616">
    <property type="entry name" value="GST C-terminal domain-like"/>
    <property type="match status" value="1"/>
</dbReference>
<dbReference type="EMBL" id="ARYM01000013">
    <property type="protein sequence ID" value="KCZ98037.1"/>
    <property type="molecule type" value="Genomic_DNA"/>
</dbReference>
<feature type="domain" description="GST C-terminal" evidence="2">
    <location>
        <begin position="91"/>
        <end position="208"/>
    </location>
</feature>
<sequence>MSASDLGGFTLYGDPVSGNCLKPKWTADLLGIPYTWVNVDVVKGETRTLEFLAINPAGQVPVARWPDGRVLPQSNAIMLYLAEGTRLIPEDRFARAEAFSWLFWEQYSHETAIAVRRFQKHYLKKSDTEIDPALLVRGNNALGVMQQRLQGRDWFAGNDLSIADIALVAYTRVAHEGGFDIRLYPAVARWVSRTEDALGIPHAQELLV</sequence>
<evidence type="ECO:0000313" key="4">
    <source>
        <dbReference type="Proteomes" id="UP000027100"/>
    </source>
</evidence>
<dbReference type="InterPro" id="IPR010987">
    <property type="entry name" value="Glutathione-S-Trfase_C-like"/>
</dbReference>
<gene>
    <name evidence="3" type="ORF">HPO_12003</name>
</gene>
<organism evidence="3 4">
    <name type="scientific">Hyphomonas polymorpha PS728</name>
    <dbReference type="NCBI Taxonomy" id="1280954"/>
    <lineage>
        <taxon>Bacteria</taxon>
        <taxon>Pseudomonadati</taxon>
        <taxon>Pseudomonadota</taxon>
        <taxon>Alphaproteobacteria</taxon>
        <taxon>Hyphomonadales</taxon>
        <taxon>Hyphomonadaceae</taxon>
        <taxon>Hyphomonas</taxon>
    </lineage>
</organism>
<keyword evidence="3" id="KW-0808">Transferase</keyword>
<dbReference type="InterPro" id="IPR004045">
    <property type="entry name" value="Glutathione_S-Trfase_N"/>
</dbReference>